<gene>
    <name evidence="2" type="ORF">NBR_LOCUS18006</name>
</gene>
<feature type="signal peptide" evidence="1">
    <location>
        <begin position="1"/>
        <end position="17"/>
    </location>
</feature>
<keyword evidence="1" id="KW-0732">Signal</keyword>
<organism evidence="4">
    <name type="scientific">Nippostrongylus brasiliensis</name>
    <name type="common">Rat hookworm</name>
    <dbReference type="NCBI Taxonomy" id="27835"/>
    <lineage>
        <taxon>Eukaryota</taxon>
        <taxon>Metazoa</taxon>
        <taxon>Ecdysozoa</taxon>
        <taxon>Nematoda</taxon>
        <taxon>Chromadorea</taxon>
        <taxon>Rhabditida</taxon>
        <taxon>Rhabditina</taxon>
        <taxon>Rhabditomorpha</taxon>
        <taxon>Strongyloidea</taxon>
        <taxon>Heligmosomidae</taxon>
        <taxon>Nippostrongylus</taxon>
    </lineage>
</organism>
<keyword evidence="3" id="KW-1185">Reference proteome</keyword>
<dbReference type="WBParaSite" id="NBR_0001800501-mRNA-1">
    <property type="protein sequence ID" value="NBR_0001800501-mRNA-1"/>
    <property type="gene ID" value="NBR_0001800501"/>
</dbReference>
<accession>A0A0N4YLL1</accession>
<protein>
    <submittedName>
        <fullName evidence="4">Lipocalin</fullName>
    </submittedName>
</protein>
<evidence type="ECO:0000313" key="2">
    <source>
        <dbReference type="EMBL" id="VDL81727.1"/>
    </source>
</evidence>
<dbReference type="Proteomes" id="UP000271162">
    <property type="component" value="Unassembled WGS sequence"/>
</dbReference>
<evidence type="ECO:0000313" key="4">
    <source>
        <dbReference type="WBParaSite" id="NBR_0001800501-mRNA-1"/>
    </source>
</evidence>
<reference evidence="4" key="1">
    <citation type="submission" date="2017-02" db="UniProtKB">
        <authorList>
            <consortium name="WormBaseParasite"/>
        </authorList>
    </citation>
    <scope>IDENTIFICATION</scope>
</reference>
<reference evidence="2 3" key="2">
    <citation type="submission" date="2018-11" db="EMBL/GenBank/DDBJ databases">
        <authorList>
            <consortium name="Pathogen Informatics"/>
        </authorList>
    </citation>
    <scope>NUCLEOTIDE SEQUENCE [LARGE SCALE GENOMIC DNA]</scope>
</reference>
<dbReference type="AlphaFoldDB" id="A0A0N4YLL1"/>
<evidence type="ECO:0000256" key="1">
    <source>
        <dbReference type="SAM" id="SignalP"/>
    </source>
</evidence>
<name>A0A0N4YLL1_NIPBR</name>
<feature type="chain" id="PRO_5043125802" evidence="1">
    <location>
        <begin position="18"/>
        <end position="189"/>
    </location>
</feature>
<dbReference type="EMBL" id="UYSL01023124">
    <property type="protein sequence ID" value="VDL81727.1"/>
    <property type="molecule type" value="Genomic_DNA"/>
</dbReference>
<evidence type="ECO:0000313" key="3">
    <source>
        <dbReference type="Proteomes" id="UP000271162"/>
    </source>
</evidence>
<sequence length="189" mass="21553">MVGRVLAALLLLSTVGARKFLDPLVKLAANTENLDASKPWIEKWFTVKLDHFTYSDTNTFQMKYVLLNCYTAIDTRPFSSRKAILLSTNHGFATCLFSGLRGFDKRGILQMKRRRSGYNKSHCCSRLPTFETTLLLHCSTRGHQIVNDRVSHTFGVIYICTHTVAIKKICHFLILYTNSSNQKESDTIR</sequence>
<proteinExistence type="predicted"/>